<keyword evidence="6 24" id="KW-0812">Transmembrane</keyword>
<feature type="transmembrane region" description="Helical" evidence="24">
    <location>
        <begin position="6"/>
        <end position="25"/>
    </location>
</feature>
<evidence type="ECO:0000256" key="22">
    <source>
        <dbReference type="ARBA" id="ARBA00082226"/>
    </source>
</evidence>
<evidence type="ECO:0000256" key="9">
    <source>
        <dbReference type="ARBA" id="ARBA00023034"/>
    </source>
</evidence>
<evidence type="ECO:0000256" key="24">
    <source>
        <dbReference type="SAM" id="Phobius"/>
    </source>
</evidence>
<dbReference type="InterPro" id="IPR051142">
    <property type="entry name" value="Glycosyltransferase_29"/>
</dbReference>
<evidence type="ECO:0000256" key="4">
    <source>
        <dbReference type="ARBA" id="ARBA00022676"/>
    </source>
</evidence>
<evidence type="ECO:0000256" key="2">
    <source>
        <dbReference type="ARBA" id="ARBA00004922"/>
    </source>
</evidence>
<evidence type="ECO:0000256" key="7">
    <source>
        <dbReference type="ARBA" id="ARBA00022968"/>
    </source>
</evidence>
<keyword evidence="8 24" id="KW-1133">Transmembrane helix</keyword>
<accession>A0A4X1W8D5</accession>
<feature type="region of interest" description="Disordered" evidence="23">
    <location>
        <begin position="371"/>
        <end position="401"/>
    </location>
</feature>
<dbReference type="GO" id="GO:0008118">
    <property type="term" value="F:N-acetyllactosaminide alpha-2,3-sialyltransferase activity"/>
    <property type="evidence" value="ECO:0007669"/>
    <property type="project" value="UniProtKB-EC"/>
</dbReference>
<dbReference type="Pfam" id="PF00777">
    <property type="entry name" value="Glyco_transf_29"/>
    <property type="match status" value="1"/>
</dbReference>
<keyword evidence="10 24" id="KW-0472">Membrane</keyword>
<comment type="catalytic activity">
    <reaction evidence="14">
        <text>a beta-D-galactosyl-(1-&gt;4)-N-acetyl-beta-D-glucosaminyl derivative + CMP-N-acetyl-beta-neuraminate = an N-acetyl-alpha-neuraminyl-(2-&gt;3)-beta-D-galactosyl-(1-&gt;4)-N-acetyl-beta-D-glucosaminyl derivative + CMP + H(+)</text>
        <dbReference type="Rhea" id="RHEA:52316"/>
        <dbReference type="ChEBI" id="CHEBI:15378"/>
        <dbReference type="ChEBI" id="CHEBI:57812"/>
        <dbReference type="ChEBI" id="CHEBI:60377"/>
        <dbReference type="ChEBI" id="CHEBI:133507"/>
        <dbReference type="ChEBI" id="CHEBI:136545"/>
        <dbReference type="EC" id="2.4.3.6"/>
    </reaction>
</comment>
<dbReference type="EC" id="2.4.3.6" evidence="13"/>
<comment type="function">
    <text evidence="15">Catalyzes the formation of the NeuAc-alpha-2,3-Gal-beta-1,4-GlcNAc-, NeuAc-alpha-2,3-Gal-beta-1,3-GlcNAc- and NeuAc-alpha-2,3-Gal-beta-1,3-GalNAc- sequences found in terminal carbohydrate groups of glycoproteins and glycolipids. The highest activity is toward Gal-beta-1,3-GlcNAc and the lowest toward Gal-beta-1,3-GalNAc.</text>
</comment>
<evidence type="ECO:0000313" key="26">
    <source>
        <dbReference type="Proteomes" id="UP000314985"/>
    </source>
</evidence>
<evidence type="ECO:0000256" key="5">
    <source>
        <dbReference type="ARBA" id="ARBA00022679"/>
    </source>
</evidence>
<evidence type="ECO:0000256" key="8">
    <source>
        <dbReference type="ARBA" id="ARBA00022989"/>
    </source>
</evidence>
<evidence type="ECO:0000256" key="6">
    <source>
        <dbReference type="ARBA" id="ARBA00022692"/>
    </source>
</evidence>
<gene>
    <name evidence="25" type="primary">ST3GAL3</name>
</gene>
<evidence type="ECO:0000256" key="16">
    <source>
        <dbReference type="ARBA" id="ARBA00072604"/>
    </source>
</evidence>
<proteinExistence type="inferred from homology"/>
<evidence type="ECO:0000256" key="13">
    <source>
        <dbReference type="ARBA" id="ARBA00049726"/>
    </source>
</evidence>
<evidence type="ECO:0000256" key="3">
    <source>
        <dbReference type="ARBA" id="ARBA00006003"/>
    </source>
</evidence>
<dbReference type="Ensembl" id="ENSSSCT00070059161.1">
    <property type="protein sequence ID" value="ENSSSCP00070050363.1"/>
    <property type="gene ID" value="ENSSSCG00070029443.1"/>
</dbReference>
<evidence type="ECO:0000256" key="19">
    <source>
        <dbReference type="ARBA" id="ARBA00076295"/>
    </source>
</evidence>
<evidence type="ECO:0000256" key="21">
    <source>
        <dbReference type="ARBA" id="ARBA00077526"/>
    </source>
</evidence>
<keyword evidence="4" id="KW-0328">Glycosyltransferase</keyword>
<dbReference type="PANTHER" id="PTHR13713:SF37">
    <property type="entry name" value="CMP-N-ACETYLNEURAMINATE-BETA-1,4-GALACTOSIDE ALPHA-2,3-SIALYLTRANSFERASE"/>
    <property type="match status" value="1"/>
</dbReference>
<dbReference type="Gene3D" id="3.90.1480.20">
    <property type="entry name" value="Glycosyl transferase family 29"/>
    <property type="match status" value="1"/>
</dbReference>
<dbReference type="GO" id="GO:0032580">
    <property type="term" value="C:Golgi cisterna membrane"/>
    <property type="evidence" value="ECO:0007669"/>
    <property type="project" value="UniProtKB-SubCell"/>
</dbReference>
<evidence type="ECO:0000256" key="10">
    <source>
        <dbReference type="ARBA" id="ARBA00023136"/>
    </source>
</evidence>
<dbReference type="Proteomes" id="UP000314985">
    <property type="component" value="Chromosome 6"/>
</dbReference>
<feature type="compositionally biased region" description="Basic residues" evidence="23">
    <location>
        <begin position="521"/>
        <end position="540"/>
    </location>
</feature>
<keyword evidence="12" id="KW-0325">Glycoprotein</keyword>
<keyword evidence="7" id="KW-0735">Signal-anchor</keyword>
<dbReference type="Ensembl" id="ENSSSCT00015017726.1">
    <property type="protein sequence ID" value="ENSSSCP00015006981.1"/>
    <property type="gene ID" value="ENSSSCG00015012787.1"/>
</dbReference>
<evidence type="ECO:0000256" key="15">
    <source>
        <dbReference type="ARBA" id="ARBA00056237"/>
    </source>
</evidence>
<evidence type="ECO:0000256" key="12">
    <source>
        <dbReference type="ARBA" id="ARBA00023180"/>
    </source>
</evidence>
<protein>
    <recommendedName>
        <fullName evidence="16">CMP-N-acetylneuraminate-beta-1,4-galactoside alpha-2,3-sialyltransferase</fullName>
        <ecNumber evidence="13">2.4.3.6</ecNumber>
    </recommendedName>
    <alternativeName>
        <fullName evidence="21">Beta-galactoside alpha-2,3-sialyltransferase 3</fullName>
    </alternativeName>
    <alternativeName>
        <fullName evidence="17">Gal beta-1,3(4) GlcNAc alpha-2,3 sialyltransferase</fullName>
    </alternativeName>
    <alternativeName>
        <fullName evidence="19">N-acetyllactosaminide alpha-2,3-sialyltransferase</fullName>
    </alternativeName>
    <alternativeName>
        <fullName evidence="22">ST3Gal III</fullName>
    </alternativeName>
    <alternativeName>
        <fullName evidence="18">ST3N</fullName>
    </alternativeName>
    <alternativeName>
        <fullName evidence="20">Sialyltransferase 6</fullName>
    </alternativeName>
</protein>
<evidence type="ECO:0000313" key="25">
    <source>
        <dbReference type="Ensembl" id="ENSSSCP00070050363.1"/>
    </source>
</evidence>
<feature type="compositionally biased region" description="Low complexity" evidence="23">
    <location>
        <begin position="440"/>
        <end position="452"/>
    </location>
</feature>
<evidence type="ECO:0000256" key="23">
    <source>
        <dbReference type="SAM" id="MobiDB-lite"/>
    </source>
</evidence>
<keyword evidence="5" id="KW-0808">Transferase</keyword>
<dbReference type="InterPro" id="IPR001675">
    <property type="entry name" value="Glyco_trans_29"/>
</dbReference>
<keyword evidence="9" id="KW-0333">Golgi apparatus</keyword>
<comment type="subcellular location">
    <subcellularLocation>
        <location evidence="1">Golgi apparatus</location>
        <location evidence="1">Golgi stack membrane</location>
        <topology evidence="1">Single-pass type II membrane protein</topology>
    </subcellularLocation>
</comment>
<keyword evidence="11" id="KW-1015">Disulfide bond</keyword>
<feature type="region of interest" description="Disordered" evidence="23">
    <location>
        <begin position="440"/>
        <end position="561"/>
    </location>
</feature>
<comment type="similarity">
    <text evidence="3">Belongs to the glycosyltransferase 29 family.</text>
</comment>
<evidence type="ECO:0000256" key="14">
    <source>
        <dbReference type="ARBA" id="ARBA00050091"/>
    </source>
</evidence>
<name>A0A4X1W8D5_PIG</name>
<dbReference type="AlphaFoldDB" id="A0A4X1W8D5"/>
<sequence>MGLLVFVRNLLLALCLFLVLGFLYYSAWKLHLLQWEDSNSVVLSFDSAGQTLGSEYDRLGFLLKLDSKLPAELATKYANFSEGACKPGYASAVMTAIFPRFSKPAPMFLDDSFRKWARIREFVPPFGIKGQDNLIKAILSVTKEYRLTPALDSLSCRRCIIVGNGGVLANKSLGSRIDDYDIVVRLNSAPVKGFEKDVGSKTTLRITYPEGAMQRPEQYERDSLFVLAGFKWQDFKWLKYIVYKERVSASDGFWKSVATRVPKEPPEIRILNPYFIQEAAFTLIGLPFNNGLMGRGNIPTLGSVAVTMALHGCDEVAVAGFGYDMSTPNAPLHYYETVRMAAIKEVRGWAGRGQSPRWARGRAVPARRTALAAPPCRMDGKGASQQGVWLPGAPRGPAPPSLSWGHPASCAPLSPLLPGPLLVLAGPRCSPAGTCHLGRSSEPSSLLQFSSPGGLPHPLEQPRDSTCRSWDAPNRLLPSPWPNTEALSSPRAASQLVPHIQGPSGSRSMRSCAGGQPSRQLSRHCRSPRGKSKRLARHPLRLPPAFRRSQPGPGHLGLVFGAAPFPHLSETLPGLTGPSSLKRSPA</sequence>
<evidence type="ECO:0000256" key="1">
    <source>
        <dbReference type="ARBA" id="ARBA00004447"/>
    </source>
</evidence>
<reference evidence="25 26" key="1">
    <citation type="submission" date="2017-08" db="EMBL/GenBank/DDBJ databases">
        <title>USMARCv1.0.</title>
        <authorList>
            <person name="Hannum G.I."/>
            <person name="Koren S."/>
            <person name="Schroeder S.G."/>
            <person name="Chin S.C."/>
            <person name="Nonneman D.J."/>
            <person name="Becker S.A."/>
            <person name="Rosen B.D."/>
            <person name="Bickhart D.M."/>
            <person name="Putnam N.H."/>
            <person name="Green R.E."/>
            <person name="Tuggle C.K."/>
            <person name="Liu H."/>
            <person name="Rohrer G.A."/>
            <person name="Warr A."/>
            <person name="Hall R."/>
            <person name="Kim K."/>
            <person name="Hume D.A."/>
            <person name="Talbot R."/>
            <person name="Chow W."/>
            <person name="Howe K."/>
            <person name="Schwartz A.S."/>
            <person name="Watson M."/>
            <person name="Archibald A.L."/>
            <person name="Phillippy A.M."/>
            <person name="Smith T.P.L."/>
        </authorList>
    </citation>
    <scope>NUCLEOTIDE SEQUENCE [LARGE SCALE GENOMIC DNA]</scope>
</reference>
<comment type="pathway">
    <text evidence="2">Protein modification; protein glycosylation.</text>
</comment>
<dbReference type="Proteomes" id="UP000694726">
    <property type="component" value="Unplaced"/>
</dbReference>
<feature type="compositionally biased region" description="Polar residues" evidence="23">
    <location>
        <begin position="577"/>
        <end position="586"/>
    </location>
</feature>
<evidence type="ECO:0000256" key="11">
    <source>
        <dbReference type="ARBA" id="ARBA00023157"/>
    </source>
</evidence>
<feature type="region of interest" description="Disordered" evidence="23">
    <location>
        <begin position="567"/>
        <end position="586"/>
    </location>
</feature>
<evidence type="ECO:0000256" key="20">
    <source>
        <dbReference type="ARBA" id="ARBA00076528"/>
    </source>
</evidence>
<dbReference type="PANTHER" id="PTHR13713">
    <property type="entry name" value="SIALYLTRANSFERASE"/>
    <property type="match status" value="1"/>
</dbReference>
<dbReference type="InterPro" id="IPR038578">
    <property type="entry name" value="GT29-like_sf"/>
</dbReference>
<evidence type="ECO:0000256" key="18">
    <source>
        <dbReference type="ARBA" id="ARBA00075637"/>
    </source>
</evidence>
<evidence type="ECO:0000256" key="17">
    <source>
        <dbReference type="ARBA" id="ARBA00075300"/>
    </source>
</evidence>
<dbReference type="FunFam" id="3.90.1480.20:FF:000003">
    <property type="entry name" value="CMP-N-acetylneuraminate-beta-1,4-galactoside alpha-2,3-sialyltransferase isoform X1"/>
    <property type="match status" value="1"/>
</dbReference>
<reference evidence="25" key="2">
    <citation type="submission" date="2025-05" db="UniProtKB">
        <authorList>
            <consortium name="Ensembl"/>
        </authorList>
    </citation>
    <scope>IDENTIFICATION</scope>
</reference>
<organism evidence="25 26">
    <name type="scientific">Sus scrofa</name>
    <name type="common">Pig</name>
    <dbReference type="NCBI Taxonomy" id="9823"/>
    <lineage>
        <taxon>Eukaryota</taxon>
        <taxon>Metazoa</taxon>
        <taxon>Chordata</taxon>
        <taxon>Craniata</taxon>
        <taxon>Vertebrata</taxon>
        <taxon>Euteleostomi</taxon>
        <taxon>Mammalia</taxon>
        <taxon>Eutheria</taxon>
        <taxon>Laurasiatheria</taxon>
        <taxon>Artiodactyla</taxon>
        <taxon>Suina</taxon>
        <taxon>Suidae</taxon>
        <taxon>Sus</taxon>
    </lineage>
</organism>